<accession>A0A8H7BWV7</accession>
<dbReference type="CDD" id="cd12148">
    <property type="entry name" value="fungal_TF_MHR"/>
    <property type="match status" value="1"/>
</dbReference>
<dbReference type="OrthoDB" id="2283631at2759"/>
<gene>
    <name evidence="2" type="ORF">EC973_008491</name>
</gene>
<reference evidence="2" key="1">
    <citation type="submission" date="2020-01" db="EMBL/GenBank/DDBJ databases">
        <title>Genome Sequencing of Three Apophysomyces-Like Fungal Strains Confirms a Novel Fungal Genus in the Mucoromycota with divergent Burkholderia-like Endosymbiotic Bacteria.</title>
        <authorList>
            <person name="Stajich J.E."/>
            <person name="Macias A.M."/>
            <person name="Carter-House D."/>
            <person name="Lovett B."/>
            <person name="Kasson L.R."/>
            <person name="Berry K."/>
            <person name="Grigoriev I."/>
            <person name="Chang Y."/>
            <person name="Spatafora J."/>
            <person name="Kasson M.T."/>
        </authorList>
    </citation>
    <scope>NUCLEOTIDE SEQUENCE</scope>
    <source>
        <strain evidence="2">NRRL A-21654</strain>
    </source>
</reference>
<feature type="region of interest" description="Disordered" evidence="1">
    <location>
        <begin position="226"/>
        <end position="293"/>
    </location>
</feature>
<evidence type="ECO:0000256" key="1">
    <source>
        <dbReference type="SAM" id="MobiDB-lite"/>
    </source>
</evidence>
<feature type="region of interest" description="Disordered" evidence="1">
    <location>
        <begin position="408"/>
        <end position="454"/>
    </location>
</feature>
<keyword evidence="3" id="KW-1185">Reference proteome</keyword>
<feature type="compositionally biased region" description="Polar residues" evidence="1">
    <location>
        <begin position="279"/>
        <end position="293"/>
    </location>
</feature>
<dbReference type="Proteomes" id="UP000605846">
    <property type="component" value="Unassembled WGS sequence"/>
</dbReference>
<sequence>MSTEQGTKPNFSLNDCTAEYPSLLQDETQSEEQEYLLHFYWMTKVVHVHASVLDFMRRKYIQNQNESTDDEQRTFQELQSRLDELRTQLTSTIPLPRNFANSKKRYMTSFVHMALHFVTILLHRPYAFQNSTRGNHLALHQERCSLAALTITQITEVLVKDDGVECLCYFMRGIQQVMHYLSAAVTVYSSRNGSNASVGGNNLSERSLALIQQLIEKSPATELDSKFDENLLPCPQTKNNSKASENLPARFDSHNTPPVKAASPKTAKPRRMSAKLGSTRPNTPQRKASTTRPLSWDVNSNVSLSFLMQSSAAITDPAGRHHLGFPAPPAAITQSPYPYYPLQTHALGPGIDQQTSIHFPITNYTQPLSSSAEYYPSFDPAEIMNPYPVFVPSSMYCSPVSSSDMYAHPLPSGHPPSGTPIQHNPYVTSIPPFSSPSTSSSQRRHTFSGTCQQPNPALLAEMNALTAANGIPPSLPPNMNLSSSHIDSAMQGHTSQMMIDESYLTEPPPTGMQPQSMMSLLTGHDSSWDYSNRVQNA</sequence>
<evidence type="ECO:0000313" key="2">
    <source>
        <dbReference type="EMBL" id="KAF7726717.1"/>
    </source>
</evidence>
<comment type="caution">
    <text evidence="2">The sequence shown here is derived from an EMBL/GenBank/DDBJ whole genome shotgun (WGS) entry which is preliminary data.</text>
</comment>
<organism evidence="2 3">
    <name type="scientific">Apophysomyces ossiformis</name>
    <dbReference type="NCBI Taxonomy" id="679940"/>
    <lineage>
        <taxon>Eukaryota</taxon>
        <taxon>Fungi</taxon>
        <taxon>Fungi incertae sedis</taxon>
        <taxon>Mucoromycota</taxon>
        <taxon>Mucoromycotina</taxon>
        <taxon>Mucoromycetes</taxon>
        <taxon>Mucorales</taxon>
        <taxon>Mucorineae</taxon>
        <taxon>Mucoraceae</taxon>
        <taxon>Apophysomyces</taxon>
    </lineage>
</organism>
<dbReference type="AlphaFoldDB" id="A0A8H7BWV7"/>
<protein>
    <submittedName>
        <fullName evidence="2">Uncharacterized protein</fullName>
    </submittedName>
</protein>
<proteinExistence type="predicted"/>
<evidence type="ECO:0000313" key="3">
    <source>
        <dbReference type="Proteomes" id="UP000605846"/>
    </source>
</evidence>
<name>A0A8H7BWV7_9FUNG</name>
<feature type="compositionally biased region" description="Low complexity" evidence="1">
    <location>
        <begin position="429"/>
        <end position="441"/>
    </location>
</feature>
<dbReference type="EMBL" id="JABAYA010000073">
    <property type="protein sequence ID" value="KAF7726717.1"/>
    <property type="molecule type" value="Genomic_DNA"/>
</dbReference>